<accession>A0ABR1P5E0</accession>
<feature type="region of interest" description="Disordered" evidence="1">
    <location>
        <begin position="131"/>
        <end position="292"/>
    </location>
</feature>
<protein>
    <submittedName>
        <fullName evidence="2">Uncharacterized protein</fullName>
    </submittedName>
</protein>
<evidence type="ECO:0000313" key="2">
    <source>
        <dbReference type="EMBL" id="KAK7726858.1"/>
    </source>
</evidence>
<feature type="compositionally biased region" description="Low complexity" evidence="1">
    <location>
        <begin position="18"/>
        <end position="46"/>
    </location>
</feature>
<feature type="region of interest" description="Disordered" evidence="1">
    <location>
        <begin position="107"/>
        <end position="126"/>
    </location>
</feature>
<feature type="compositionally biased region" description="Low complexity" evidence="1">
    <location>
        <begin position="202"/>
        <end position="216"/>
    </location>
</feature>
<proteinExistence type="predicted"/>
<sequence length="319" mass="35543">MPSDSSRKTVRFGEDTTSRSGSSRSSTSRSDSGAGSSTTSSNYSGTAYPDHYTDPLYEQQALKQALEATVNQVDEWKAKAVDVERQLTKKLKQSDANVQAVTSRCDNLEDEKKELQRERKKLREANKSLEARLAQLQDENEDLRSNNDRLHKKLRDHETQPATTPSPKSGKLHRSESKRSKESDVDQQKDRLKGRFERSETSSDGSSTRRSSSKAPRSSRRMSHASYSDRPYVEPLGPPAARPTVTIPASPSVVSPGRRFDGPIAMSKTGQPAMSHYQDPAYSSTPRSAGMERPTVFYKYDGAMSPTAYENGNYYPHPL</sequence>
<gene>
    <name evidence="2" type="ORF">SLS63_007476</name>
</gene>
<comment type="caution">
    <text evidence="2">The sequence shown here is derived from an EMBL/GenBank/DDBJ whole genome shotgun (WGS) entry which is preliminary data.</text>
</comment>
<evidence type="ECO:0000256" key="1">
    <source>
        <dbReference type="SAM" id="MobiDB-lite"/>
    </source>
</evidence>
<feature type="compositionally biased region" description="Basic and acidic residues" evidence="1">
    <location>
        <begin position="1"/>
        <end position="17"/>
    </location>
</feature>
<dbReference type="Proteomes" id="UP001430848">
    <property type="component" value="Unassembled WGS sequence"/>
</dbReference>
<feature type="region of interest" description="Disordered" evidence="1">
    <location>
        <begin position="1"/>
        <end position="52"/>
    </location>
</feature>
<reference evidence="2 3" key="1">
    <citation type="submission" date="2024-02" db="EMBL/GenBank/DDBJ databases">
        <title>De novo assembly and annotation of 12 fungi associated with fruit tree decline syndrome in Ontario, Canada.</title>
        <authorList>
            <person name="Sulman M."/>
            <person name="Ellouze W."/>
            <person name="Ilyukhin E."/>
        </authorList>
    </citation>
    <scope>NUCLEOTIDE SEQUENCE [LARGE SCALE GENOMIC DNA]</scope>
    <source>
        <strain evidence="2 3">M169</strain>
    </source>
</reference>
<organism evidence="2 3">
    <name type="scientific">Diaporthe eres</name>
    <name type="common">Phomopsis oblonga</name>
    <dbReference type="NCBI Taxonomy" id="83184"/>
    <lineage>
        <taxon>Eukaryota</taxon>
        <taxon>Fungi</taxon>
        <taxon>Dikarya</taxon>
        <taxon>Ascomycota</taxon>
        <taxon>Pezizomycotina</taxon>
        <taxon>Sordariomycetes</taxon>
        <taxon>Sordariomycetidae</taxon>
        <taxon>Diaporthales</taxon>
        <taxon>Diaporthaceae</taxon>
        <taxon>Diaporthe</taxon>
        <taxon>Diaporthe eres species complex</taxon>
    </lineage>
</organism>
<dbReference type="EMBL" id="JAKNSF020000041">
    <property type="protein sequence ID" value="KAK7726858.1"/>
    <property type="molecule type" value="Genomic_DNA"/>
</dbReference>
<name>A0ABR1P5E0_DIAER</name>
<evidence type="ECO:0000313" key="3">
    <source>
        <dbReference type="Proteomes" id="UP001430848"/>
    </source>
</evidence>
<feature type="compositionally biased region" description="Basic and acidic residues" evidence="1">
    <location>
        <begin position="173"/>
        <end position="201"/>
    </location>
</feature>
<feature type="compositionally biased region" description="Basic and acidic residues" evidence="1">
    <location>
        <begin position="142"/>
        <end position="159"/>
    </location>
</feature>
<keyword evidence="3" id="KW-1185">Reference proteome</keyword>